<reference evidence="8" key="2">
    <citation type="submission" date="2025-08" db="UniProtKB">
        <authorList>
            <consortium name="RefSeq"/>
        </authorList>
    </citation>
    <scope>IDENTIFICATION</scope>
    <source>
        <tissue evidence="8">Seedling</tissue>
    </source>
</reference>
<dbReference type="InterPro" id="IPR016461">
    <property type="entry name" value="COMT-like"/>
</dbReference>
<evidence type="ECO:0000259" key="6">
    <source>
        <dbReference type="Pfam" id="PF08100"/>
    </source>
</evidence>
<proteinExistence type="predicted"/>
<feature type="active site" description="Proton acceptor" evidence="4">
    <location>
        <position position="262"/>
    </location>
</feature>
<reference evidence="7" key="1">
    <citation type="submission" date="2025-05" db="UniProtKB">
        <authorList>
            <consortium name="RefSeq"/>
        </authorList>
    </citation>
    <scope>NUCLEOTIDE SEQUENCE [LARGE SCALE GENOMIC DNA]</scope>
</reference>
<dbReference type="InterPro" id="IPR012967">
    <property type="entry name" value="COMT_dimerisation"/>
</dbReference>
<accession>A0A6P4A5B9</accession>
<dbReference type="GO" id="GO:0008171">
    <property type="term" value="F:O-methyltransferase activity"/>
    <property type="evidence" value="ECO:0007669"/>
    <property type="project" value="InterPro"/>
</dbReference>
<dbReference type="AlphaFoldDB" id="A0A6P4A5B9"/>
<keyword evidence="1" id="KW-0489">Methyltransferase</keyword>
<feature type="domain" description="O-methyltransferase C-terminal" evidence="5">
    <location>
        <begin position="133"/>
        <end position="339"/>
    </location>
</feature>
<dbReference type="GO" id="GO:0008757">
    <property type="term" value="F:S-adenosylmethionine-dependent methyltransferase activity"/>
    <property type="evidence" value="ECO:0007669"/>
    <property type="project" value="UniProtKB-ARBA"/>
</dbReference>
<dbReference type="InterPro" id="IPR001077">
    <property type="entry name" value="COMT_C"/>
</dbReference>
<gene>
    <name evidence="8" type="primary">LOC107419061</name>
</gene>
<protein>
    <submittedName>
        <fullName evidence="8">Trans-resveratrol di-O-methyltransferase</fullName>
    </submittedName>
</protein>
<dbReference type="InParanoid" id="A0A6P4A5B9"/>
<organism evidence="7 8">
    <name type="scientific">Ziziphus jujuba</name>
    <name type="common">Chinese jujube</name>
    <name type="synonym">Ziziphus sativa</name>
    <dbReference type="NCBI Taxonomy" id="326968"/>
    <lineage>
        <taxon>Eukaryota</taxon>
        <taxon>Viridiplantae</taxon>
        <taxon>Streptophyta</taxon>
        <taxon>Embryophyta</taxon>
        <taxon>Tracheophyta</taxon>
        <taxon>Spermatophyta</taxon>
        <taxon>Magnoliopsida</taxon>
        <taxon>eudicotyledons</taxon>
        <taxon>Gunneridae</taxon>
        <taxon>Pentapetalae</taxon>
        <taxon>rosids</taxon>
        <taxon>fabids</taxon>
        <taxon>Rosales</taxon>
        <taxon>Rhamnaceae</taxon>
        <taxon>Paliureae</taxon>
        <taxon>Ziziphus</taxon>
    </lineage>
</organism>
<dbReference type="RefSeq" id="XP_015883268.3">
    <property type="nucleotide sequence ID" value="XM_016027782.4"/>
</dbReference>
<dbReference type="Pfam" id="PF00891">
    <property type="entry name" value="Methyltransf_2"/>
    <property type="match status" value="1"/>
</dbReference>
<name>A0A6P4A5B9_ZIZJJ</name>
<evidence type="ECO:0000313" key="7">
    <source>
        <dbReference type="Proteomes" id="UP001652623"/>
    </source>
</evidence>
<dbReference type="PROSITE" id="PS51683">
    <property type="entry name" value="SAM_OMT_II"/>
    <property type="match status" value="1"/>
</dbReference>
<dbReference type="GO" id="GO:0032259">
    <property type="term" value="P:methylation"/>
    <property type="evidence" value="ECO:0007669"/>
    <property type="project" value="UniProtKB-KW"/>
</dbReference>
<dbReference type="SUPFAM" id="SSF53335">
    <property type="entry name" value="S-adenosyl-L-methionine-dependent methyltransferases"/>
    <property type="match status" value="1"/>
</dbReference>
<evidence type="ECO:0000256" key="4">
    <source>
        <dbReference type="PIRSR" id="PIRSR005739-1"/>
    </source>
</evidence>
<dbReference type="InterPro" id="IPR036390">
    <property type="entry name" value="WH_DNA-bd_sf"/>
</dbReference>
<dbReference type="Pfam" id="PF08100">
    <property type="entry name" value="Dimerisation"/>
    <property type="match status" value="1"/>
</dbReference>
<dbReference type="PIRSF" id="PIRSF005739">
    <property type="entry name" value="O-mtase"/>
    <property type="match status" value="1"/>
</dbReference>
<dbReference type="GO" id="GO:0009717">
    <property type="term" value="P:isoflavonoid biosynthetic process"/>
    <property type="evidence" value="ECO:0007669"/>
    <property type="project" value="UniProtKB-ARBA"/>
</dbReference>
<dbReference type="GeneID" id="107419061"/>
<dbReference type="InterPro" id="IPR036388">
    <property type="entry name" value="WH-like_DNA-bd_sf"/>
</dbReference>
<dbReference type="Gene3D" id="3.40.50.150">
    <property type="entry name" value="Vaccinia Virus protein VP39"/>
    <property type="match status" value="1"/>
</dbReference>
<keyword evidence="2" id="KW-0808">Transferase</keyword>
<evidence type="ECO:0000256" key="2">
    <source>
        <dbReference type="ARBA" id="ARBA00022679"/>
    </source>
</evidence>
<dbReference type="SUPFAM" id="SSF46785">
    <property type="entry name" value="Winged helix' DNA-binding domain"/>
    <property type="match status" value="1"/>
</dbReference>
<dbReference type="Proteomes" id="UP001652623">
    <property type="component" value="Chromosome 2"/>
</dbReference>
<evidence type="ECO:0000313" key="8">
    <source>
        <dbReference type="RefSeq" id="XP_015883268.3"/>
    </source>
</evidence>
<evidence type="ECO:0000259" key="5">
    <source>
        <dbReference type="Pfam" id="PF00891"/>
    </source>
</evidence>
<dbReference type="Gene3D" id="1.10.10.10">
    <property type="entry name" value="Winged helix-like DNA-binding domain superfamily/Winged helix DNA-binding domain"/>
    <property type="match status" value="1"/>
</dbReference>
<dbReference type="PANTHER" id="PTHR11746">
    <property type="entry name" value="O-METHYLTRANSFERASE"/>
    <property type="match status" value="1"/>
</dbReference>
<evidence type="ECO:0000256" key="1">
    <source>
        <dbReference type="ARBA" id="ARBA00022603"/>
    </source>
</evidence>
<keyword evidence="7" id="KW-1185">Reference proteome</keyword>
<dbReference type="KEGG" id="zju:107419061"/>
<keyword evidence="3" id="KW-0949">S-adenosyl-L-methionine</keyword>
<feature type="domain" description="O-methyltransferase dimerisation" evidence="6">
    <location>
        <begin position="20"/>
        <end position="110"/>
    </location>
</feature>
<sequence>MDSGDELSSTELLQAQALIWNVSFNYMKPMSLKCAIELGIPDIIHNHGQAITLSELIQSLHIHPSKTYCIYHLMRLLVHSGFFANHKGDDKAQQEEKYSLTPTSRLLLKDEPFRATQVFLNSFVPEFVTPCLHLSAWLQNTDETPFETVYERTIWDFLAENPDHKQKFYEEMVSDSLLLGKVVMEECKEVFEGLKTLVDVGGGTGTMAKAIVKKFPSIKCAVFDLPHVVAGLHGTENLYFIGGNMFEAIPPANALLLKWVLHDWKDEECVAILKKCREAIPSKKEGGKIIIVELIIEDPKTDKELSETQLCFDMFMLTGGGKERSQMEWEKLFLAAGFSDYKITPLLGVRSLMEVFP</sequence>
<dbReference type="InterPro" id="IPR029063">
    <property type="entry name" value="SAM-dependent_MTases_sf"/>
</dbReference>
<evidence type="ECO:0000256" key="3">
    <source>
        <dbReference type="ARBA" id="ARBA00022691"/>
    </source>
</evidence>
<dbReference type="GO" id="GO:0046983">
    <property type="term" value="F:protein dimerization activity"/>
    <property type="evidence" value="ECO:0007669"/>
    <property type="project" value="InterPro"/>
</dbReference>